<name>A0AAV0XME3_9HEMI</name>
<protein>
    <recommendedName>
        <fullName evidence="3">LAGLIDADG homing endonuclease</fullName>
    </recommendedName>
</protein>
<dbReference type="Proteomes" id="UP001160148">
    <property type="component" value="Unassembled WGS sequence"/>
</dbReference>
<evidence type="ECO:0000313" key="2">
    <source>
        <dbReference type="Proteomes" id="UP001160148"/>
    </source>
</evidence>
<gene>
    <name evidence="1" type="ORF">MEUPH1_LOCUS23309</name>
</gene>
<dbReference type="AlphaFoldDB" id="A0AAV0XME3"/>
<dbReference type="EMBL" id="CARXXK010000005">
    <property type="protein sequence ID" value="CAI6369017.1"/>
    <property type="molecule type" value="Genomic_DNA"/>
</dbReference>
<evidence type="ECO:0000313" key="1">
    <source>
        <dbReference type="EMBL" id="CAI6369017.1"/>
    </source>
</evidence>
<keyword evidence="2" id="KW-1185">Reference proteome</keyword>
<organism evidence="1 2">
    <name type="scientific">Macrosiphum euphorbiae</name>
    <name type="common">potato aphid</name>
    <dbReference type="NCBI Taxonomy" id="13131"/>
    <lineage>
        <taxon>Eukaryota</taxon>
        <taxon>Metazoa</taxon>
        <taxon>Ecdysozoa</taxon>
        <taxon>Arthropoda</taxon>
        <taxon>Hexapoda</taxon>
        <taxon>Insecta</taxon>
        <taxon>Pterygota</taxon>
        <taxon>Neoptera</taxon>
        <taxon>Paraneoptera</taxon>
        <taxon>Hemiptera</taxon>
        <taxon>Sternorrhyncha</taxon>
        <taxon>Aphidomorpha</taxon>
        <taxon>Aphidoidea</taxon>
        <taxon>Aphididae</taxon>
        <taxon>Macrosiphini</taxon>
        <taxon>Macrosiphum</taxon>
    </lineage>
</organism>
<sequence length="109" mass="13034">MEKFVVIDEKFFHAIEEPNDLDVIYWYIDIVLDAIIRLFCEKTVSQLKHRRVMNIKITERFKILSFLFTELTIDSEKVIECFNFLASNQELTNAERSELITVTGEYHRK</sequence>
<evidence type="ECO:0008006" key="3">
    <source>
        <dbReference type="Google" id="ProtNLM"/>
    </source>
</evidence>
<accession>A0AAV0XME3</accession>
<reference evidence="1 2" key="1">
    <citation type="submission" date="2023-01" db="EMBL/GenBank/DDBJ databases">
        <authorList>
            <person name="Whitehead M."/>
        </authorList>
    </citation>
    <scope>NUCLEOTIDE SEQUENCE [LARGE SCALE GENOMIC DNA]</scope>
</reference>
<proteinExistence type="predicted"/>
<comment type="caution">
    <text evidence="1">The sequence shown here is derived from an EMBL/GenBank/DDBJ whole genome shotgun (WGS) entry which is preliminary data.</text>
</comment>